<accession>A0A1D3JBQ6</accession>
<dbReference type="Pfam" id="PF05795">
    <property type="entry name" value="Plasmodium_Vir"/>
    <property type="match status" value="1"/>
</dbReference>
<evidence type="ECO:0000313" key="3">
    <source>
        <dbReference type="Proteomes" id="UP000242942"/>
    </source>
</evidence>
<organism evidence="2 3">
    <name type="scientific">Plasmodium ovale</name>
    <name type="common">malaria parasite P. ovale</name>
    <dbReference type="NCBI Taxonomy" id="36330"/>
    <lineage>
        <taxon>Eukaryota</taxon>
        <taxon>Sar</taxon>
        <taxon>Alveolata</taxon>
        <taxon>Apicomplexa</taxon>
        <taxon>Aconoidasida</taxon>
        <taxon>Haemosporida</taxon>
        <taxon>Plasmodiidae</taxon>
        <taxon>Plasmodium</taxon>
        <taxon>Plasmodium (Plasmodium)</taxon>
    </lineage>
</organism>
<dbReference type="VEuPathDB" id="PlasmoDB:POWCR01_000016800"/>
<keyword evidence="1" id="KW-1133">Transmembrane helix</keyword>
<dbReference type="InterPro" id="IPR008780">
    <property type="entry name" value="Plasmodium_Vir"/>
</dbReference>
<evidence type="ECO:0000313" key="2">
    <source>
        <dbReference type="EMBL" id="SBT83027.1"/>
    </source>
</evidence>
<gene>
    <name evidence="2" type="primary">PocGH01_00082500</name>
    <name evidence="2" type="ORF">POCGH01_00082500</name>
</gene>
<protein>
    <submittedName>
        <fullName evidence="2">PIR protein</fullName>
    </submittedName>
</protein>
<evidence type="ECO:0000256" key="1">
    <source>
        <dbReference type="SAM" id="Phobius"/>
    </source>
</evidence>
<keyword evidence="1" id="KW-0472">Membrane</keyword>
<reference evidence="2 3" key="1">
    <citation type="submission" date="2016-06" db="EMBL/GenBank/DDBJ databases">
        <authorList>
            <consortium name="Pathogen Informatics"/>
        </authorList>
    </citation>
    <scope>NUCLEOTIDE SEQUENCE [LARGE SCALE GENOMIC DNA]</scope>
    <source>
        <strain evidence="2">PocGH01</strain>
    </source>
</reference>
<dbReference type="EMBL" id="FLRI01000020">
    <property type="protein sequence ID" value="SBT83027.1"/>
    <property type="molecule type" value="Genomic_DNA"/>
</dbReference>
<feature type="transmembrane region" description="Helical" evidence="1">
    <location>
        <begin position="264"/>
        <end position="282"/>
    </location>
</feature>
<keyword evidence="3" id="KW-1185">Reference proteome</keyword>
<name>A0A1D3JBQ6_PLAOA</name>
<proteinExistence type="predicted"/>
<keyword evidence="1" id="KW-0812">Transmembrane</keyword>
<dbReference type="Proteomes" id="UP000242942">
    <property type="component" value="Unassembled WGS sequence"/>
</dbReference>
<sequence length="339" mass="39825">MTLDAYEKLCPLKSFINNFYDEESMKRYNGDDLLSEISNSDNLKLKTVGLILLKNYYSLYACREFKDQCCTYLNYSIDKEKDIYLKSKSDNANSQWQLIEELWKSLQLHDDDIYCSRKSENETIDKIEKRMNLMVYCKIRDYFKSKCNVTKQSTYQHYFKNLPIYINKHYEIFKIDNKCLNIENKRDDYASYISENCNLYDMHKTFPQYDSSSGNLLESSNPRESICKYVNNAVAQDFSEGTLAEVPEESSEESISSQAPLESLPYAGLTIVGFFSLFLFIYRYTTLGSSLRSLITRKNKSRTFIDAQIEQDLLDNTLEYKNHISENDDYTLSYQSLQN</sequence>
<dbReference type="AlphaFoldDB" id="A0A1D3JBQ6"/>
<dbReference type="VEuPathDB" id="PlasmoDB:PocGH01_00082500"/>
<dbReference type="OrthoDB" id="384156at2759"/>